<evidence type="ECO:0000313" key="1">
    <source>
        <dbReference type="EMBL" id="TFE88636.1"/>
    </source>
</evidence>
<proteinExistence type="predicted"/>
<organism evidence="1 2">
    <name type="scientific">Paenibacillus athensensis</name>
    <dbReference type="NCBI Taxonomy" id="1967502"/>
    <lineage>
        <taxon>Bacteria</taxon>
        <taxon>Bacillati</taxon>
        <taxon>Bacillota</taxon>
        <taxon>Bacilli</taxon>
        <taxon>Bacillales</taxon>
        <taxon>Paenibacillaceae</taxon>
        <taxon>Paenibacillus</taxon>
    </lineage>
</organism>
<gene>
    <name evidence="1" type="ORF">B5M42_09320</name>
</gene>
<sequence>MKDRYFSTVETTDRFGTKNREFLIYSDKGKKPTIGDFVDAFMQTGLDVEIKDFVSMMFKPKDPTTTPIISLRVIRTIRDYSYSSYTRTSM</sequence>
<protein>
    <submittedName>
        <fullName evidence="1">Uncharacterized protein</fullName>
    </submittedName>
</protein>
<keyword evidence="2" id="KW-1185">Reference proteome</keyword>
<dbReference type="Proteomes" id="UP000298246">
    <property type="component" value="Unassembled WGS sequence"/>
</dbReference>
<evidence type="ECO:0000313" key="2">
    <source>
        <dbReference type="Proteomes" id="UP000298246"/>
    </source>
</evidence>
<comment type="caution">
    <text evidence="1">The sequence shown here is derived from an EMBL/GenBank/DDBJ whole genome shotgun (WGS) entry which is preliminary data.</text>
</comment>
<dbReference type="EMBL" id="MYFO01000009">
    <property type="protein sequence ID" value="TFE88636.1"/>
    <property type="molecule type" value="Genomic_DNA"/>
</dbReference>
<name>A0A4Y8Q4M0_9BACL</name>
<accession>A0A4Y8Q4M0</accession>
<dbReference type="AlphaFoldDB" id="A0A4Y8Q4M0"/>
<dbReference type="RefSeq" id="WP_134752046.1">
    <property type="nucleotide sequence ID" value="NZ_MYFO02000002.1"/>
</dbReference>
<dbReference type="OrthoDB" id="2621685at2"/>
<reference evidence="1 2" key="1">
    <citation type="submission" date="2017-03" db="EMBL/GenBank/DDBJ databases">
        <title>Isolation of Levoglucosan Utilizing Bacteria.</title>
        <authorList>
            <person name="Arya A.S."/>
        </authorList>
    </citation>
    <scope>NUCLEOTIDE SEQUENCE [LARGE SCALE GENOMIC DNA]</scope>
    <source>
        <strain evidence="1 2">MEC069</strain>
    </source>
</reference>